<dbReference type="OrthoDB" id="9813892at2"/>
<name>A0A2U2J804_9FLAO</name>
<dbReference type="Proteomes" id="UP000245670">
    <property type="component" value="Unassembled WGS sequence"/>
</dbReference>
<dbReference type="InterPro" id="IPR015943">
    <property type="entry name" value="WD40/YVTN_repeat-like_dom_sf"/>
</dbReference>
<dbReference type="EMBL" id="QFFG01000006">
    <property type="protein sequence ID" value="PWG04432.1"/>
    <property type="molecule type" value="Genomic_DNA"/>
</dbReference>
<dbReference type="InterPro" id="IPR036278">
    <property type="entry name" value="Sialidase_sf"/>
</dbReference>
<dbReference type="CDD" id="cd15482">
    <property type="entry name" value="Sialidase_non-viral"/>
    <property type="match status" value="1"/>
</dbReference>
<dbReference type="PANTHER" id="PTHR47199:SF2">
    <property type="entry name" value="PHOTOSYSTEM II STABILITY_ASSEMBLY FACTOR HCF136, CHLOROPLASTIC"/>
    <property type="match status" value="1"/>
</dbReference>
<comment type="caution">
    <text evidence="1">The sequence shown here is derived from an EMBL/GenBank/DDBJ whole genome shotgun (WGS) entry which is preliminary data.</text>
</comment>
<dbReference type="Gene3D" id="2.130.10.10">
    <property type="entry name" value="YVTN repeat-like/Quinoprotein amine dehydrogenase"/>
    <property type="match status" value="1"/>
</dbReference>
<organism evidence="1 2">
    <name type="scientific">Polaribacter aquimarinus</name>
    <dbReference type="NCBI Taxonomy" id="2100726"/>
    <lineage>
        <taxon>Bacteria</taxon>
        <taxon>Pseudomonadati</taxon>
        <taxon>Bacteroidota</taxon>
        <taxon>Flavobacteriia</taxon>
        <taxon>Flavobacteriales</taxon>
        <taxon>Flavobacteriaceae</taxon>
    </lineage>
</organism>
<keyword evidence="2" id="KW-1185">Reference proteome</keyword>
<dbReference type="PANTHER" id="PTHR47199">
    <property type="entry name" value="PHOTOSYSTEM II STABILITY/ASSEMBLY FACTOR HCF136, CHLOROPLASTIC"/>
    <property type="match status" value="1"/>
</dbReference>
<protein>
    <submittedName>
        <fullName evidence="1">Oxidoreductase</fullName>
    </submittedName>
</protein>
<dbReference type="RefSeq" id="WP_109405802.1">
    <property type="nucleotide sequence ID" value="NZ_QFFG01000006.1"/>
</dbReference>
<proteinExistence type="predicted"/>
<sequence length="348" mass="38347">MKRIIVIIFVFLSFIACNKEYLPRNIESITIQKFKIDSTSIRAIQIVNENEVIYAGSNGDIGIISDSPKNTLSKISIQYQDSISPNFRSVASNGKAIFALSIGNPALLYKVKNGKIALVYKEVHEKVFYDAMKFFEDNIHGIAVGDPTEDCPSILLTKNAGETWEKVSCDILPKFDDGEAFFAASNTNIKTIGNTVWLASGGKKTRILKSTDYGRTWTIYNTPIVQGNGPQGIYSIDFADKKNGIVMGGNYSKPNANKANKAITKDGGKTWTIVSDGLNPNYKSCVQYVPNTNGKEVFTVGKTGVSFSNDSGNTWTDISKESYYTIQFVDRKTAWLSGNNKIGKLVLE</sequence>
<gene>
    <name evidence="1" type="ORF">DIS07_13590</name>
</gene>
<dbReference type="SUPFAM" id="SSF50939">
    <property type="entry name" value="Sialidases"/>
    <property type="match status" value="1"/>
</dbReference>
<evidence type="ECO:0000313" key="2">
    <source>
        <dbReference type="Proteomes" id="UP000245670"/>
    </source>
</evidence>
<accession>A0A2U2J804</accession>
<reference evidence="1 2" key="1">
    <citation type="submission" date="2018-05" db="EMBL/GenBank/DDBJ databases">
        <title>Polaribacter aquimarinus sp. nov., isolated from sediment in a sediment of sea.</title>
        <authorList>
            <person name="Lu D."/>
        </authorList>
    </citation>
    <scope>NUCLEOTIDE SEQUENCE [LARGE SCALE GENOMIC DNA]</scope>
    <source>
        <strain evidence="1 2">ZY113</strain>
    </source>
</reference>
<dbReference type="AlphaFoldDB" id="A0A2U2J804"/>
<evidence type="ECO:0000313" key="1">
    <source>
        <dbReference type="EMBL" id="PWG04432.1"/>
    </source>
</evidence>
<dbReference type="PROSITE" id="PS51257">
    <property type="entry name" value="PROKAR_LIPOPROTEIN"/>
    <property type="match status" value="1"/>
</dbReference>